<evidence type="ECO:0000313" key="1">
    <source>
        <dbReference type="EMBL" id="CAJ0590039.1"/>
    </source>
</evidence>
<name>A0AA36DNY0_CYLNA</name>
<comment type="caution">
    <text evidence="1">The sequence shown here is derived from an EMBL/GenBank/DDBJ whole genome shotgun (WGS) entry which is preliminary data.</text>
</comment>
<reference evidence="1" key="1">
    <citation type="submission" date="2023-07" db="EMBL/GenBank/DDBJ databases">
        <authorList>
            <consortium name="CYATHOMIX"/>
        </authorList>
    </citation>
    <scope>NUCLEOTIDE SEQUENCE</scope>
    <source>
        <strain evidence="1">N/A</strain>
    </source>
</reference>
<evidence type="ECO:0000313" key="2">
    <source>
        <dbReference type="Proteomes" id="UP001176961"/>
    </source>
</evidence>
<protein>
    <submittedName>
        <fullName evidence="1">Uncharacterized protein</fullName>
    </submittedName>
</protein>
<accession>A0AA36DNY0</accession>
<dbReference type="EMBL" id="CATQJL010000001">
    <property type="protein sequence ID" value="CAJ0590039.1"/>
    <property type="molecule type" value="Genomic_DNA"/>
</dbReference>
<keyword evidence="2" id="KW-1185">Reference proteome</keyword>
<dbReference type="Proteomes" id="UP001176961">
    <property type="component" value="Unassembled WGS sequence"/>
</dbReference>
<sequence length="67" mass="7919">MSMMFKHFIYVCKLALPQQTREMDRKKRHLSIVWLSGVEDAPVRRCFTLTSLNNIYLVGDEFLLLQS</sequence>
<dbReference type="AlphaFoldDB" id="A0AA36DNY0"/>
<gene>
    <name evidence="1" type="ORF">CYNAS_LOCUS2022</name>
</gene>
<organism evidence="1 2">
    <name type="scientific">Cylicocyclus nassatus</name>
    <name type="common">Nematode worm</name>
    <dbReference type="NCBI Taxonomy" id="53992"/>
    <lineage>
        <taxon>Eukaryota</taxon>
        <taxon>Metazoa</taxon>
        <taxon>Ecdysozoa</taxon>
        <taxon>Nematoda</taxon>
        <taxon>Chromadorea</taxon>
        <taxon>Rhabditida</taxon>
        <taxon>Rhabditina</taxon>
        <taxon>Rhabditomorpha</taxon>
        <taxon>Strongyloidea</taxon>
        <taxon>Strongylidae</taxon>
        <taxon>Cylicocyclus</taxon>
    </lineage>
</organism>
<proteinExistence type="predicted"/>